<sequence>MVFKNIDNLPKDIHNVLIPYLEKLTHIYGDNIISIFLYGSAATREYNPKYSDINIAIVVKDSSIRELKSGVKIIKDGMRKKISVPLFLTYSYIEMSLDTFPMEFMMMKDSYILLFGQDLLADININFENLRRECEYQIKGKLIMLRQAYLEAAMNYKALKQLIALSIKALLPIFQNLLRIKKGVLPRLDKIGVLNEIGIEFNMDVSCFIEAFNGIKTNSFSKTPEVFIECFLTRLEILSKIVDEI</sequence>
<reference evidence="1 2" key="1">
    <citation type="submission" date="2015-02" db="EMBL/GenBank/DDBJ databases">
        <title>Single-cell genomics of uncultivated deep-branching MTB reveals a conserved set of magnetosome genes.</title>
        <authorList>
            <person name="Kolinko S."/>
            <person name="Richter M."/>
            <person name="Glockner F.O."/>
            <person name="Brachmann A."/>
            <person name="Schuler D."/>
        </authorList>
    </citation>
    <scope>NUCLEOTIDE SEQUENCE [LARGE SCALE GENOMIC DNA]</scope>
    <source>
        <strain evidence="1">SKK-01</strain>
    </source>
</reference>
<accession>A0A0F0CRN4</accession>
<dbReference type="SUPFAM" id="SSF81301">
    <property type="entry name" value="Nucleotidyltransferase"/>
    <property type="match status" value="1"/>
</dbReference>
<comment type="caution">
    <text evidence="1">The sequence shown here is derived from an EMBL/GenBank/DDBJ whole genome shotgun (WGS) entry which is preliminary data.</text>
</comment>
<dbReference type="Gene3D" id="3.30.460.10">
    <property type="entry name" value="Beta Polymerase, domain 2"/>
    <property type="match status" value="1"/>
</dbReference>
<evidence type="ECO:0000313" key="1">
    <source>
        <dbReference type="EMBL" id="KJJ85988.1"/>
    </source>
</evidence>
<protein>
    <submittedName>
        <fullName evidence="1">Nucleotidyltransferase domain protein</fullName>
    </submittedName>
</protein>
<evidence type="ECO:0000313" key="2">
    <source>
        <dbReference type="Proteomes" id="UP000033428"/>
    </source>
</evidence>
<keyword evidence="1" id="KW-0808">Transferase</keyword>
<dbReference type="AlphaFoldDB" id="A0A0F0CRN4"/>
<dbReference type="EMBL" id="JYNY01000032">
    <property type="protein sequence ID" value="KJJ85988.1"/>
    <property type="molecule type" value="Genomic_DNA"/>
</dbReference>
<name>A0A0F0CRN4_9BACT</name>
<proteinExistence type="predicted"/>
<dbReference type="CDD" id="cd05403">
    <property type="entry name" value="NT_KNTase_like"/>
    <property type="match status" value="1"/>
</dbReference>
<organism evidence="1 2">
    <name type="scientific">Candidatus Omnitrophus magneticus</name>
    <dbReference type="NCBI Taxonomy" id="1609969"/>
    <lineage>
        <taxon>Bacteria</taxon>
        <taxon>Pseudomonadati</taxon>
        <taxon>Candidatus Omnitrophota</taxon>
        <taxon>Candidatus Omnitrophus</taxon>
    </lineage>
</organism>
<gene>
    <name evidence="1" type="ORF">OMAG_000172</name>
</gene>
<keyword evidence="2" id="KW-1185">Reference proteome</keyword>
<dbReference type="Proteomes" id="UP000033428">
    <property type="component" value="Unassembled WGS sequence"/>
</dbReference>
<dbReference type="GO" id="GO:0016740">
    <property type="term" value="F:transferase activity"/>
    <property type="evidence" value="ECO:0007669"/>
    <property type="project" value="UniProtKB-KW"/>
</dbReference>
<dbReference type="InterPro" id="IPR043519">
    <property type="entry name" value="NT_sf"/>
</dbReference>